<dbReference type="InterPro" id="IPR019775">
    <property type="entry name" value="WD40_repeat_CS"/>
</dbReference>
<dbReference type="Pfam" id="PF21031">
    <property type="entry name" value="WDR54"/>
    <property type="match status" value="1"/>
</dbReference>
<feature type="repeat" description="WD" evidence="11">
    <location>
        <begin position="590"/>
        <end position="621"/>
    </location>
</feature>
<dbReference type="GO" id="GO:0031514">
    <property type="term" value="C:motile cilium"/>
    <property type="evidence" value="ECO:0007669"/>
    <property type="project" value="UniProtKB-SubCell"/>
</dbReference>
<keyword evidence="3" id="KW-0963">Cytoplasm</keyword>
<feature type="repeat" description="WD" evidence="11">
    <location>
        <begin position="460"/>
        <end position="502"/>
    </location>
</feature>
<dbReference type="GO" id="GO:0005930">
    <property type="term" value="C:axoneme"/>
    <property type="evidence" value="ECO:0007669"/>
    <property type="project" value="UniProtKB-ARBA"/>
</dbReference>
<evidence type="ECO:0000256" key="10">
    <source>
        <dbReference type="ARBA" id="ARBA00029552"/>
    </source>
</evidence>
<dbReference type="FunFam" id="2.130.10.10:FF:001320">
    <property type="entry name" value="Predicted protein"/>
    <property type="match status" value="1"/>
</dbReference>
<name>A0A2V0NV95_9CHLO</name>
<dbReference type="PROSITE" id="PS50082">
    <property type="entry name" value="WD_REPEATS_2"/>
    <property type="match status" value="5"/>
</dbReference>
<keyword evidence="7" id="KW-0969">Cilium</keyword>
<feature type="repeat" description="WD" evidence="11">
    <location>
        <begin position="505"/>
        <end position="547"/>
    </location>
</feature>
<feature type="region of interest" description="Disordered" evidence="12">
    <location>
        <begin position="275"/>
        <end position="304"/>
    </location>
</feature>
<proteinExistence type="inferred from homology"/>
<dbReference type="InterPro" id="IPR015943">
    <property type="entry name" value="WD40/YVTN_repeat-like_dom_sf"/>
</dbReference>
<gene>
    <name evidence="14" type="ORF">Rsub_01646</name>
</gene>
<dbReference type="Pfam" id="PF00400">
    <property type="entry name" value="WD40"/>
    <property type="match status" value="5"/>
</dbReference>
<dbReference type="InterPro" id="IPR036322">
    <property type="entry name" value="WD40_repeat_dom_sf"/>
</dbReference>
<evidence type="ECO:0000256" key="9">
    <source>
        <dbReference type="ARBA" id="ARBA00029456"/>
    </source>
</evidence>
<dbReference type="InParanoid" id="A0A2V0NV95"/>
<dbReference type="PANTHER" id="PTHR13720">
    <property type="entry name" value="WD-40 REPEAT PROTEIN"/>
    <property type="match status" value="1"/>
</dbReference>
<dbReference type="FunCoup" id="A0A2V0NV95">
    <property type="interactions" value="235"/>
</dbReference>
<dbReference type="SUPFAM" id="SSF50978">
    <property type="entry name" value="WD40 repeat-like"/>
    <property type="match status" value="2"/>
</dbReference>
<evidence type="ECO:0000256" key="12">
    <source>
        <dbReference type="SAM" id="MobiDB-lite"/>
    </source>
</evidence>
<evidence type="ECO:0000256" key="2">
    <source>
        <dbReference type="ARBA" id="ARBA00004496"/>
    </source>
</evidence>
<feature type="compositionally biased region" description="Gly residues" evidence="12">
    <location>
        <begin position="275"/>
        <end position="290"/>
    </location>
</feature>
<feature type="repeat" description="WD" evidence="11">
    <location>
        <begin position="555"/>
        <end position="588"/>
    </location>
</feature>
<keyword evidence="6 14" id="KW-0282">Flagellum</keyword>
<dbReference type="Gene3D" id="2.130.10.10">
    <property type="entry name" value="YVTN repeat-like/Quinoprotein amine dehydrogenase"/>
    <property type="match status" value="3"/>
</dbReference>
<dbReference type="SMART" id="SM00320">
    <property type="entry name" value="WD40"/>
    <property type="match status" value="11"/>
</dbReference>
<dbReference type="Proteomes" id="UP000247498">
    <property type="component" value="Unassembled WGS sequence"/>
</dbReference>
<evidence type="ECO:0000256" key="7">
    <source>
        <dbReference type="ARBA" id="ARBA00023069"/>
    </source>
</evidence>
<comment type="similarity">
    <text evidence="9">Belongs to the CFAP52 family.</text>
</comment>
<dbReference type="FunFam" id="2.130.10.10:FF:000207">
    <property type="entry name" value="Cilia- and flagella-associated protein 52"/>
    <property type="match status" value="1"/>
</dbReference>
<evidence type="ECO:0000256" key="3">
    <source>
        <dbReference type="ARBA" id="ARBA00022490"/>
    </source>
</evidence>
<dbReference type="InterPro" id="IPR050630">
    <property type="entry name" value="WD_repeat_EMAP"/>
</dbReference>
<evidence type="ECO:0000313" key="15">
    <source>
        <dbReference type="Proteomes" id="UP000247498"/>
    </source>
</evidence>
<dbReference type="AlphaFoldDB" id="A0A2V0NV95"/>
<feature type="repeat" description="WD" evidence="11">
    <location>
        <begin position="632"/>
        <end position="666"/>
    </location>
</feature>
<dbReference type="PANTHER" id="PTHR13720:SF14">
    <property type="entry name" value="CILIA- AND FLAGELLA-ASSOCIATED PROTEIN 52"/>
    <property type="match status" value="1"/>
</dbReference>
<dbReference type="CDD" id="cd00200">
    <property type="entry name" value="WD40"/>
    <property type="match status" value="1"/>
</dbReference>
<reference evidence="14 15" key="1">
    <citation type="journal article" date="2018" name="Sci. Rep.">
        <title>Raphidocelis subcapitata (=Pseudokirchneriella subcapitata) provides an insight into genome evolution and environmental adaptations in the Sphaeropleales.</title>
        <authorList>
            <person name="Suzuki S."/>
            <person name="Yamaguchi H."/>
            <person name="Nakajima N."/>
            <person name="Kawachi M."/>
        </authorList>
    </citation>
    <scope>NUCLEOTIDE SEQUENCE [LARGE SCALE GENOMIC DNA]</scope>
    <source>
        <strain evidence="14 15">NIES-35</strain>
    </source>
</reference>
<dbReference type="OrthoDB" id="6252103at2759"/>
<keyword evidence="5" id="KW-0677">Repeat</keyword>
<keyword evidence="8" id="KW-0966">Cell projection</keyword>
<evidence type="ECO:0000256" key="11">
    <source>
        <dbReference type="PROSITE-ProRule" id="PRU00221"/>
    </source>
</evidence>
<dbReference type="STRING" id="307507.A0A2V0NV95"/>
<keyword evidence="4 11" id="KW-0853">WD repeat</keyword>
<comment type="subcellular location">
    <subcellularLocation>
        <location evidence="1">Cell projection</location>
        <location evidence="1">Cilium</location>
        <location evidence="1">Flagellum</location>
    </subcellularLocation>
    <subcellularLocation>
        <location evidence="2">Cytoplasm</location>
    </subcellularLocation>
</comment>
<evidence type="ECO:0000313" key="14">
    <source>
        <dbReference type="EMBL" id="GBF88745.1"/>
    </source>
</evidence>
<dbReference type="PROSITE" id="PS00678">
    <property type="entry name" value="WD_REPEATS_1"/>
    <property type="match status" value="2"/>
</dbReference>
<evidence type="ECO:0000259" key="13">
    <source>
        <dbReference type="Pfam" id="PF21031"/>
    </source>
</evidence>
<dbReference type="PROSITE" id="PS50294">
    <property type="entry name" value="WD_REPEATS_REGION"/>
    <property type="match status" value="2"/>
</dbReference>
<feature type="domain" description="WD repeat-containing protein 54 beta-propeller" evidence="13">
    <location>
        <begin position="401"/>
        <end position="510"/>
    </location>
</feature>
<organism evidence="14 15">
    <name type="scientific">Raphidocelis subcapitata</name>
    <dbReference type="NCBI Taxonomy" id="307507"/>
    <lineage>
        <taxon>Eukaryota</taxon>
        <taxon>Viridiplantae</taxon>
        <taxon>Chlorophyta</taxon>
        <taxon>core chlorophytes</taxon>
        <taxon>Chlorophyceae</taxon>
        <taxon>CS clade</taxon>
        <taxon>Sphaeropleales</taxon>
        <taxon>Selenastraceae</taxon>
        <taxon>Raphidocelis</taxon>
    </lineage>
</organism>
<sequence length="677" mass="69692">MADARLELISVVGLSAAEDTLLLHPDGRTLIYPLGSTIVLRDKEDGKAQEFLQGHSDRVSALALLRSGNLLASGQFTYLGFPADIIIWDLPSRSLLHRLQLQKVKIQALSFSPDEATLASLGGADDNSLVLWDVASGAPICGAPTNSDFVLRCSFLNHDSSRIVTAGNYNLRVWTYDSANNKLVPQDAQLGQLQRMVRSLTVDADDAFVYAGTTSGDVLQVGLDRVLLRNTGPLKAPLQLGVTASAAAPGRGMLLIGSGDGAVALLSTAAEAGGNSGGGGGGGGGGGRGATGAATGRGSPQKPRPMGIIAAARVEGGVSSIVVEGSTAPAKGRGAAAGAGAGGGGFTALVATKASNLYRVTYDAAARTLTEELIQSAHPERINGVAFPIGYSEVFATASPGAVRVWHLDSCRELLRIAVANLECKCLAFAVDGRAIISGWSDGKVRAFGPQSGKLLYTINDAHHKAVTALAVTPNDAGRLISGGEEGMVRIWRVGRGGAVMEASLKDHKGPVNAVAVKNAGGDEAVSASSDGSCIVWDLTTHRRRASLYGNTFFTCVAYHPDDSQIVTCGTDRKITYWDAYDCQAIRVVEGSASATVGALVTSPDGEALLSGGADRLVKLWGYDDGLCHAAGAGHSGAVTGLQVSPDGGRVVSVGAEGGIFVWNYRRPPPLGEAGGA</sequence>
<accession>A0A2V0NV95</accession>
<comment type="caution">
    <text evidence="14">The sequence shown here is derived from an EMBL/GenBank/DDBJ whole genome shotgun (WGS) entry which is preliminary data.</text>
</comment>
<evidence type="ECO:0000256" key="8">
    <source>
        <dbReference type="ARBA" id="ARBA00023273"/>
    </source>
</evidence>
<evidence type="ECO:0000256" key="1">
    <source>
        <dbReference type="ARBA" id="ARBA00004230"/>
    </source>
</evidence>
<evidence type="ECO:0000256" key="6">
    <source>
        <dbReference type="ARBA" id="ARBA00022846"/>
    </source>
</evidence>
<evidence type="ECO:0000256" key="5">
    <source>
        <dbReference type="ARBA" id="ARBA00022737"/>
    </source>
</evidence>
<dbReference type="InterPro" id="IPR049546">
    <property type="entry name" value="WDR54_beta_prop"/>
</dbReference>
<dbReference type="EMBL" id="BDRX01000006">
    <property type="protein sequence ID" value="GBF88745.1"/>
    <property type="molecule type" value="Genomic_DNA"/>
</dbReference>
<evidence type="ECO:0000256" key="4">
    <source>
        <dbReference type="ARBA" id="ARBA00022574"/>
    </source>
</evidence>
<keyword evidence="15" id="KW-1185">Reference proteome</keyword>
<protein>
    <recommendedName>
        <fullName evidence="10">Cilia- and flagella-associated protein 52</fullName>
    </recommendedName>
</protein>
<dbReference type="InterPro" id="IPR001680">
    <property type="entry name" value="WD40_rpt"/>
</dbReference>